<dbReference type="SUPFAM" id="SSF53474">
    <property type="entry name" value="alpha/beta-Hydrolases"/>
    <property type="match status" value="1"/>
</dbReference>
<reference evidence="7" key="1">
    <citation type="submission" date="2020-01" db="EMBL/GenBank/DDBJ databases">
        <title>Insect and environment-associated Actinomycetes.</title>
        <authorList>
            <person name="Currrie C."/>
            <person name="Chevrette M."/>
            <person name="Carlson C."/>
            <person name="Stubbendieck R."/>
            <person name="Wendt-Pienkowski E."/>
        </authorList>
    </citation>
    <scope>NUCLEOTIDE SEQUENCE</scope>
    <source>
        <strain evidence="7">SID12501</strain>
    </source>
</reference>
<dbReference type="InterPro" id="IPR010071">
    <property type="entry name" value="AA_adenyl_dom"/>
</dbReference>
<name>A0A6B3C6C2_9ACTN</name>
<feature type="region of interest" description="Disordered" evidence="5">
    <location>
        <begin position="967"/>
        <end position="987"/>
    </location>
</feature>
<dbReference type="EMBL" id="JAAGLU010000047">
    <property type="protein sequence ID" value="NEC91720.1"/>
    <property type="molecule type" value="Genomic_DNA"/>
</dbReference>
<dbReference type="PROSITE" id="PS50075">
    <property type="entry name" value="CARRIER"/>
    <property type="match status" value="2"/>
</dbReference>
<feature type="domain" description="Carrier" evidence="6">
    <location>
        <begin position="986"/>
        <end position="1062"/>
    </location>
</feature>
<dbReference type="CDD" id="cd12117">
    <property type="entry name" value="A_NRPS_Srf_like"/>
    <property type="match status" value="1"/>
</dbReference>
<feature type="region of interest" description="Disordered" evidence="5">
    <location>
        <begin position="2036"/>
        <end position="2057"/>
    </location>
</feature>
<dbReference type="Pfam" id="PF00550">
    <property type="entry name" value="PP-binding"/>
    <property type="match status" value="2"/>
</dbReference>
<evidence type="ECO:0000256" key="2">
    <source>
        <dbReference type="ARBA" id="ARBA00006432"/>
    </source>
</evidence>
<comment type="cofactor">
    <cofactor evidence="1">
        <name>pantetheine 4'-phosphate</name>
        <dbReference type="ChEBI" id="CHEBI:47942"/>
    </cofactor>
</comment>
<feature type="compositionally biased region" description="Polar residues" evidence="5">
    <location>
        <begin position="2047"/>
        <end position="2057"/>
    </location>
</feature>
<dbReference type="InterPro" id="IPR020845">
    <property type="entry name" value="AMP-binding_CS"/>
</dbReference>
<dbReference type="GO" id="GO:0044550">
    <property type="term" value="P:secondary metabolite biosynthetic process"/>
    <property type="evidence" value="ECO:0007669"/>
    <property type="project" value="UniProtKB-ARBA"/>
</dbReference>
<dbReference type="Gene3D" id="2.30.38.10">
    <property type="entry name" value="Luciferase, Domain 3"/>
    <property type="match status" value="2"/>
</dbReference>
<dbReference type="GO" id="GO:0043041">
    <property type="term" value="P:amino acid activation for nonribosomal peptide biosynthetic process"/>
    <property type="evidence" value="ECO:0007669"/>
    <property type="project" value="TreeGrafter"/>
</dbReference>
<keyword evidence="4" id="KW-0597">Phosphoprotein</keyword>
<dbReference type="InterPro" id="IPR045851">
    <property type="entry name" value="AMP-bd_C_sf"/>
</dbReference>
<dbReference type="Gene3D" id="1.10.1200.10">
    <property type="entry name" value="ACP-like"/>
    <property type="match status" value="1"/>
</dbReference>
<dbReference type="InterPro" id="IPR036736">
    <property type="entry name" value="ACP-like_sf"/>
</dbReference>
<dbReference type="SMART" id="SM00824">
    <property type="entry name" value="PKS_TE"/>
    <property type="match status" value="1"/>
</dbReference>
<dbReference type="GO" id="GO:0008610">
    <property type="term" value="P:lipid biosynthetic process"/>
    <property type="evidence" value="ECO:0007669"/>
    <property type="project" value="UniProtKB-ARBA"/>
</dbReference>
<dbReference type="SUPFAM" id="SSF52777">
    <property type="entry name" value="CoA-dependent acyltransferases"/>
    <property type="match status" value="4"/>
</dbReference>
<dbReference type="InterPro" id="IPR029058">
    <property type="entry name" value="AB_hydrolase_fold"/>
</dbReference>
<dbReference type="Gene3D" id="3.30.559.30">
    <property type="entry name" value="Nonribosomal peptide synthetase, condensation domain"/>
    <property type="match status" value="2"/>
</dbReference>
<dbReference type="FunFam" id="3.30.300.30:FF:000010">
    <property type="entry name" value="Enterobactin synthetase component F"/>
    <property type="match status" value="2"/>
</dbReference>
<dbReference type="InterPro" id="IPR023213">
    <property type="entry name" value="CAT-like_dom_sf"/>
</dbReference>
<dbReference type="RefSeq" id="WP_164322715.1">
    <property type="nucleotide sequence ID" value="NZ_JAAGLU010000047.1"/>
</dbReference>
<dbReference type="PANTHER" id="PTHR45527">
    <property type="entry name" value="NONRIBOSOMAL PEPTIDE SYNTHETASE"/>
    <property type="match status" value="1"/>
</dbReference>
<dbReference type="FunFam" id="2.30.38.10:FF:000001">
    <property type="entry name" value="Non-ribosomal peptide synthetase PvdI"/>
    <property type="match status" value="2"/>
</dbReference>
<dbReference type="Pfam" id="PF13193">
    <property type="entry name" value="AMP-binding_C"/>
    <property type="match status" value="2"/>
</dbReference>
<accession>A0A6B3C6C2</accession>
<evidence type="ECO:0000256" key="5">
    <source>
        <dbReference type="SAM" id="MobiDB-lite"/>
    </source>
</evidence>
<dbReference type="CDD" id="cd05930">
    <property type="entry name" value="A_NRPS"/>
    <property type="match status" value="1"/>
</dbReference>
<evidence type="ECO:0000256" key="1">
    <source>
        <dbReference type="ARBA" id="ARBA00001957"/>
    </source>
</evidence>
<dbReference type="PROSITE" id="PS00455">
    <property type="entry name" value="AMP_BINDING"/>
    <property type="match status" value="2"/>
</dbReference>
<dbReference type="CDD" id="cd19531">
    <property type="entry name" value="LCL_NRPS-like"/>
    <property type="match status" value="1"/>
</dbReference>
<dbReference type="NCBIfam" id="TIGR01733">
    <property type="entry name" value="AA-adenyl-dom"/>
    <property type="match status" value="2"/>
</dbReference>
<dbReference type="GO" id="GO:0072330">
    <property type="term" value="P:monocarboxylic acid biosynthetic process"/>
    <property type="evidence" value="ECO:0007669"/>
    <property type="project" value="UniProtKB-ARBA"/>
</dbReference>
<comment type="similarity">
    <text evidence="2">Belongs to the ATP-dependent AMP-binding enzyme family.</text>
</comment>
<dbReference type="GO" id="GO:0017000">
    <property type="term" value="P:antibiotic biosynthetic process"/>
    <property type="evidence" value="ECO:0007669"/>
    <property type="project" value="UniProtKB-ARBA"/>
</dbReference>
<proteinExistence type="inferred from homology"/>
<dbReference type="InterPro" id="IPR020806">
    <property type="entry name" value="PKS_PP-bd"/>
</dbReference>
<dbReference type="FunFam" id="3.40.50.12780:FF:000012">
    <property type="entry name" value="Non-ribosomal peptide synthetase"/>
    <property type="match status" value="1"/>
</dbReference>
<dbReference type="SUPFAM" id="SSF47336">
    <property type="entry name" value="ACP-like"/>
    <property type="match status" value="2"/>
</dbReference>
<dbReference type="InterPro" id="IPR025110">
    <property type="entry name" value="AMP-bd_C"/>
</dbReference>
<dbReference type="InterPro" id="IPR001031">
    <property type="entry name" value="Thioesterase"/>
</dbReference>
<evidence type="ECO:0000259" key="6">
    <source>
        <dbReference type="PROSITE" id="PS50075"/>
    </source>
</evidence>
<feature type="domain" description="Carrier" evidence="6">
    <location>
        <begin position="2056"/>
        <end position="2131"/>
    </location>
</feature>
<dbReference type="FunFam" id="3.40.50.980:FF:000001">
    <property type="entry name" value="Non-ribosomal peptide synthetase"/>
    <property type="match status" value="2"/>
</dbReference>
<dbReference type="GO" id="GO:0003824">
    <property type="term" value="F:catalytic activity"/>
    <property type="evidence" value="ECO:0007669"/>
    <property type="project" value="InterPro"/>
</dbReference>
<dbReference type="PANTHER" id="PTHR45527:SF1">
    <property type="entry name" value="FATTY ACID SYNTHASE"/>
    <property type="match status" value="1"/>
</dbReference>
<dbReference type="SUPFAM" id="SSF56801">
    <property type="entry name" value="Acetyl-CoA synthetase-like"/>
    <property type="match status" value="2"/>
</dbReference>
<dbReference type="SMART" id="SM00823">
    <property type="entry name" value="PKS_PP"/>
    <property type="match status" value="2"/>
</dbReference>
<evidence type="ECO:0000256" key="4">
    <source>
        <dbReference type="ARBA" id="ARBA00022553"/>
    </source>
</evidence>
<dbReference type="Pfam" id="PF00975">
    <property type="entry name" value="Thioesterase"/>
    <property type="match status" value="1"/>
</dbReference>
<dbReference type="Gene3D" id="3.30.300.30">
    <property type="match status" value="2"/>
</dbReference>
<dbReference type="Gene3D" id="3.30.559.10">
    <property type="entry name" value="Chloramphenicol acetyltransferase-like domain"/>
    <property type="match status" value="2"/>
</dbReference>
<sequence>MATSVSGESARTALRNTNGAPLSYVQEHLWFLDQLRPGDTTYNMPVVLRLSGSLDQEALARSLATVIARHAVLRTRYLVIDGAPRQVQDAPYDIAVPLLDLSGLPEADRWPAARRAIAQESRRAFDLAAGPAVRAALYRLGPLDHALQLTFHHICADGWSLEVLFEELKACYTAWTSSGEPDLDPLPYQYADFAAEQRTEPADAAPDAGLAHWRRRLDGLTPLEIPADRPRPAAPTGAGAVARRAAPAALGDALARLGRAENTSPFVVLLAAFKVLLHRCTQTTDIAVGTPFAGRPSVDSEALIGFFVNMVVIRSALDGDPSFTDLVRAVRDTVHEAAAHQDVPFDRIVADLSPQRDTGRNPLFQVAFQADHAPAPFLLGKGVEAVLCPLDDTGGSRFDLTLRATYGAGELLLEAEYSTELFDHARIERLLEHYEHLLTDIAARPATPLSRLALLGPEERRRLREWGTGTAGTGEPRTLPDVFAAQVEAHPDTTAVICADSTLSYRELDARANRLAHRLTALGVAPGACVATFLDRSPDLVVATLATVKAGGAYVPIPAGFPLERMRWVLENTGAAALLVDPSTRSHQIVAAAEDLGIPTITVENPTGPDTDLASGPEVAVGPEDPAYVIHTSGSTGVPKGVVVTHANVASFASDPRWRTDHGQRVLLHSAHAFDASTYEIWVPLLTGNTVVVAPPGHLTPAHYDRLVTEHAVTSAFFTTALFNVLADEIPDALASLDEVWFGGEAASADTVRRLLLTHPRTTLVNVYGPTETTTFATCHPLDADGPRQGPVPIGGPLHDTRCHVLDRYLAPVPVGVPGELHIAGAGLARGYLGRPGLTAERFVADPFADRPGARMYRTGDLVRWTPEGQLEFLGRSDNQVKIHGFRIELGEIEKALTADPQISRATVMVREDSPGERQLVGYAVPATGATPDPDTVLERVTAALPDYMVPRRLVLLGTLPLTTNGKVDHRALPEPGPVPAGHGRAPRTPQEEILCGLFAEVLGLSTAVGIDDDFFHLGGHSLLATRLVARIRAALGTEVELHALFDAPTVARLVTRLTAAGRARPALQRADRPALVPLSFAQRRLWFLQQLGRESGAAYHIVCAWQLTATADQEALADALAAALADVSARHESLRTVFADGDLGPIQIVLPADRAVPEFVTRTVPVAGWDEAITEAAARPFDLATDPPLRGALLSASEDQHLLLLVFHHIAADGWSVAPLLRDLSQACADRRAGTRPSWEPLPVQYADYTLWQRELLGDWADPDSLAARQLAHWREALAGLPDQLELPADRPRPAVASHSGAVVDFWIPSETHVRLAELGRSGRATLFMVLQAAVAALLTKCGAGTDIPLGTPVAGRTDEALDELAGFFVNTVVLRTDTSGDPGFRQLLDRARKTSLAAYAHQDLPFESLVETLNPARSLSRHPLFQVMVALQNTTAYDLALPGADCAPYPWQEETAKFDLSWTFTEQHNFDRTPAGIEAELRYSTDLFDPATARRFADRLLRLLDAVLKDPDRPLSRIDVLGAQERHQLLVEWNGKEDTTPPATVPDLLAAQVRATPDAPAVAQRDRTYTYWELDARANRLARLLIRRGAAPERIVALALPNSPQLLVAMLAVLKTGAAYVPLDSKLPPGRSADVLAEADPVALLTTSALTGPFATTDSPFPNVDLDHPETRAELSRCSATPVTDADRAAPLTPHHAAYVIYTSGSTGRPKGVVVEHRSLADYLAWCTDAYPALRDTTVLHTSLAFDLPLTAVYGALANGGCVQITDPTQRPNKEVTCTFLKATPTHLPLLLERDKSLVPSGELMLGGELLQARALTELRRRHPGLGVVNHYGPTEATVGSTHYRIPPGTALPDGAVPIGRPFRNTKAYVLDGSLGPAPVGVAGELYLAGRGLARGYLHRPDLTAERFVANPFGTAGSRMYRTGDLARWRRDGQLEYLGRVDHQVKIRGFRIELGEIEAALVEHPEVAQASVILTDGGQGGQGGARLTAYVVAAGRDGLNADELRRYVAHRLPQYMVPAAFVLLEAMPLTPNGKLDRRALPPPEVTTSASGSVSPATPQEALLSDLFAETLGLPAVAPDDGFFDLGGHSLLAAVLMHRVRTAFDTDLGIGDLFEAPTVARLAARIHSGAPRSGFGTLLPLRQSGSRPPLFLIHPGGGMAWCYTGFLRHLDPGWPVYGIQARGLDGSGTLPTSIDEMADDYVSEVLKVRPSGPFRLAGWSFGGLVAHRMADRLTERGHQVDLLAMFDSYPQFTADPQDTVDEKDDVVAAVLEAFGRSDVDSVHGTLATEGLNLDRLTEIATNNRRLARSFRPGHHRGNLLFFTADGSTAEHGLNVASWRPHIGGQVHEISISCTHQAMMRPTAVTSISQHLAAALRNPGHSTATSPNQSPSRSSACTNPLA</sequence>
<dbReference type="GO" id="GO:0031177">
    <property type="term" value="F:phosphopantetheine binding"/>
    <property type="evidence" value="ECO:0007669"/>
    <property type="project" value="InterPro"/>
</dbReference>
<dbReference type="InterPro" id="IPR006162">
    <property type="entry name" value="Ppantetheine_attach_site"/>
</dbReference>
<dbReference type="InterPro" id="IPR001242">
    <property type="entry name" value="Condensation_dom"/>
</dbReference>
<dbReference type="Pfam" id="PF00501">
    <property type="entry name" value="AMP-binding"/>
    <property type="match status" value="2"/>
</dbReference>
<dbReference type="InterPro" id="IPR009081">
    <property type="entry name" value="PP-bd_ACP"/>
</dbReference>
<dbReference type="Gene3D" id="3.40.50.980">
    <property type="match status" value="4"/>
</dbReference>
<organism evidence="7">
    <name type="scientific">Streptomyces sp. SID12501</name>
    <dbReference type="NCBI Taxonomy" id="2706042"/>
    <lineage>
        <taxon>Bacteria</taxon>
        <taxon>Bacillati</taxon>
        <taxon>Actinomycetota</taxon>
        <taxon>Actinomycetes</taxon>
        <taxon>Kitasatosporales</taxon>
        <taxon>Streptomycetaceae</taxon>
        <taxon>Streptomyces</taxon>
    </lineage>
</organism>
<dbReference type="Pfam" id="PF00668">
    <property type="entry name" value="Condensation"/>
    <property type="match status" value="2"/>
</dbReference>
<dbReference type="PROSITE" id="PS00012">
    <property type="entry name" value="PHOSPHOPANTETHEINE"/>
    <property type="match status" value="1"/>
</dbReference>
<dbReference type="NCBIfam" id="NF003417">
    <property type="entry name" value="PRK04813.1"/>
    <property type="match status" value="2"/>
</dbReference>
<evidence type="ECO:0000313" key="7">
    <source>
        <dbReference type="EMBL" id="NEC91720.1"/>
    </source>
</evidence>
<gene>
    <name evidence="7" type="ORF">G3I71_39360</name>
</gene>
<dbReference type="FunFam" id="1.10.1200.10:FF:000016">
    <property type="entry name" value="Non-ribosomal peptide synthase"/>
    <property type="match status" value="1"/>
</dbReference>
<protein>
    <submittedName>
        <fullName evidence="7">Amino acid adenylation domain-containing protein</fullName>
    </submittedName>
</protein>
<dbReference type="Gene3D" id="3.40.50.1820">
    <property type="entry name" value="alpha/beta hydrolase"/>
    <property type="match status" value="1"/>
</dbReference>
<keyword evidence="3" id="KW-0596">Phosphopantetheine</keyword>
<comment type="caution">
    <text evidence="7">The sequence shown here is derived from an EMBL/GenBank/DDBJ whole genome shotgun (WGS) entry which is preliminary data.</text>
</comment>
<dbReference type="InterPro" id="IPR020802">
    <property type="entry name" value="TesA-like"/>
</dbReference>
<dbReference type="InterPro" id="IPR000873">
    <property type="entry name" value="AMP-dep_synth/lig_dom"/>
</dbReference>
<dbReference type="GO" id="GO:0005829">
    <property type="term" value="C:cytosol"/>
    <property type="evidence" value="ECO:0007669"/>
    <property type="project" value="TreeGrafter"/>
</dbReference>
<feature type="region of interest" description="Disordered" evidence="5">
    <location>
        <begin position="2378"/>
        <end position="2402"/>
    </location>
</feature>
<feature type="compositionally biased region" description="Polar residues" evidence="5">
    <location>
        <begin position="2380"/>
        <end position="2402"/>
    </location>
</feature>
<dbReference type="CDD" id="cd19540">
    <property type="entry name" value="LCL_NRPS-like"/>
    <property type="match status" value="1"/>
</dbReference>
<evidence type="ECO:0000256" key="3">
    <source>
        <dbReference type="ARBA" id="ARBA00022450"/>
    </source>
</evidence>